<evidence type="ECO:0000313" key="3">
    <source>
        <dbReference type="Proteomes" id="UP000585474"/>
    </source>
</evidence>
<protein>
    <submittedName>
        <fullName evidence="2">Uncharacterized protein</fullName>
    </submittedName>
</protein>
<sequence>MENKNKDQQEKNDKRPHGTQRLDECTRVVLVGNRGVRRWRRVLAALDNCWRAVAPNSRWWRWWSTIRLSSGQISNLCKSALNRNPIAPLCSSPRDEGPEVYPVSTRCRTLPHVPPHLRRMRSNGKHVLHALQRRTTSVAHAPRVYTPAFHTCIQSVLSHHPVSAESTSGQCHVGALSTSDQRLVSAQSTSNHRPNRCLVSDPVNTT</sequence>
<dbReference type="AlphaFoldDB" id="A0A7J0FHP3"/>
<name>A0A7J0FHP3_9ERIC</name>
<dbReference type="Proteomes" id="UP000585474">
    <property type="component" value="Unassembled WGS sequence"/>
</dbReference>
<comment type="caution">
    <text evidence="2">The sequence shown here is derived from an EMBL/GenBank/DDBJ whole genome shotgun (WGS) entry which is preliminary data.</text>
</comment>
<evidence type="ECO:0000256" key="1">
    <source>
        <dbReference type="SAM" id="MobiDB-lite"/>
    </source>
</evidence>
<dbReference type="EMBL" id="BJWL01000012">
    <property type="protein sequence ID" value="GFY97689.1"/>
    <property type="molecule type" value="Genomic_DNA"/>
</dbReference>
<gene>
    <name evidence="2" type="ORF">Acr_12g0002300</name>
</gene>
<keyword evidence="3" id="KW-1185">Reference proteome</keyword>
<feature type="region of interest" description="Disordered" evidence="1">
    <location>
        <begin position="182"/>
        <end position="206"/>
    </location>
</feature>
<organism evidence="2 3">
    <name type="scientific">Actinidia rufa</name>
    <dbReference type="NCBI Taxonomy" id="165716"/>
    <lineage>
        <taxon>Eukaryota</taxon>
        <taxon>Viridiplantae</taxon>
        <taxon>Streptophyta</taxon>
        <taxon>Embryophyta</taxon>
        <taxon>Tracheophyta</taxon>
        <taxon>Spermatophyta</taxon>
        <taxon>Magnoliopsida</taxon>
        <taxon>eudicotyledons</taxon>
        <taxon>Gunneridae</taxon>
        <taxon>Pentapetalae</taxon>
        <taxon>asterids</taxon>
        <taxon>Ericales</taxon>
        <taxon>Actinidiaceae</taxon>
        <taxon>Actinidia</taxon>
    </lineage>
</organism>
<proteinExistence type="predicted"/>
<evidence type="ECO:0000313" key="2">
    <source>
        <dbReference type="EMBL" id="GFY97689.1"/>
    </source>
</evidence>
<feature type="compositionally biased region" description="Polar residues" evidence="1">
    <location>
        <begin position="182"/>
        <end position="192"/>
    </location>
</feature>
<accession>A0A7J0FHP3</accession>
<reference evidence="2 3" key="1">
    <citation type="submission" date="2019-07" db="EMBL/GenBank/DDBJ databases">
        <title>De Novo Assembly of kiwifruit Actinidia rufa.</title>
        <authorList>
            <person name="Sugita-Konishi S."/>
            <person name="Sato K."/>
            <person name="Mori E."/>
            <person name="Abe Y."/>
            <person name="Kisaki G."/>
            <person name="Hamano K."/>
            <person name="Suezawa K."/>
            <person name="Otani M."/>
            <person name="Fukuda T."/>
            <person name="Manabe T."/>
            <person name="Gomi K."/>
            <person name="Tabuchi M."/>
            <person name="Akimitsu K."/>
            <person name="Kataoka I."/>
        </authorList>
    </citation>
    <scope>NUCLEOTIDE SEQUENCE [LARGE SCALE GENOMIC DNA]</scope>
    <source>
        <strain evidence="3">cv. Fuchu</strain>
    </source>
</reference>